<protein>
    <submittedName>
        <fullName evidence="1">Uncharacterized protein</fullName>
    </submittedName>
</protein>
<evidence type="ECO:0000313" key="1">
    <source>
        <dbReference type="EMBL" id="JAE27767.1"/>
    </source>
</evidence>
<name>A0A0A9GT89_ARUDO</name>
<proteinExistence type="predicted"/>
<reference evidence="1" key="1">
    <citation type="submission" date="2014-09" db="EMBL/GenBank/DDBJ databases">
        <authorList>
            <person name="Magalhaes I.L.F."/>
            <person name="Oliveira U."/>
            <person name="Santos F.R."/>
            <person name="Vidigal T.H.D.A."/>
            <person name="Brescovit A.D."/>
            <person name="Santos A.J."/>
        </authorList>
    </citation>
    <scope>NUCLEOTIDE SEQUENCE</scope>
    <source>
        <tissue evidence="1">Shoot tissue taken approximately 20 cm above the soil surface</tissue>
    </source>
</reference>
<sequence>MGSWCLMGGVVEPPGGVVGVVAAAVGTPGPLGFFRRYEVFVAQSRGKRGKFFFSFFSFFFCRWAL</sequence>
<dbReference type="AlphaFoldDB" id="A0A0A9GT89"/>
<organism evidence="1">
    <name type="scientific">Arundo donax</name>
    <name type="common">Giant reed</name>
    <name type="synonym">Donax arundinaceus</name>
    <dbReference type="NCBI Taxonomy" id="35708"/>
    <lineage>
        <taxon>Eukaryota</taxon>
        <taxon>Viridiplantae</taxon>
        <taxon>Streptophyta</taxon>
        <taxon>Embryophyta</taxon>
        <taxon>Tracheophyta</taxon>
        <taxon>Spermatophyta</taxon>
        <taxon>Magnoliopsida</taxon>
        <taxon>Liliopsida</taxon>
        <taxon>Poales</taxon>
        <taxon>Poaceae</taxon>
        <taxon>PACMAD clade</taxon>
        <taxon>Arundinoideae</taxon>
        <taxon>Arundineae</taxon>
        <taxon>Arundo</taxon>
    </lineage>
</organism>
<dbReference type="EMBL" id="GBRH01170129">
    <property type="protein sequence ID" value="JAE27767.1"/>
    <property type="molecule type" value="Transcribed_RNA"/>
</dbReference>
<reference evidence="1" key="2">
    <citation type="journal article" date="2015" name="Data Brief">
        <title>Shoot transcriptome of the giant reed, Arundo donax.</title>
        <authorList>
            <person name="Barrero R.A."/>
            <person name="Guerrero F.D."/>
            <person name="Moolhuijzen P."/>
            <person name="Goolsby J.A."/>
            <person name="Tidwell J."/>
            <person name="Bellgard S.E."/>
            <person name="Bellgard M.I."/>
        </authorList>
    </citation>
    <scope>NUCLEOTIDE SEQUENCE</scope>
    <source>
        <tissue evidence="1">Shoot tissue taken approximately 20 cm above the soil surface</tissue>
    </source>
</reference>
<accession>A0A0A9GT89</accession>